<dbReference type="EMBL" id="SOCP01000003">
    <property type="protein sequence ID" value="TDV54810.1"/>
    <property type="molecule type" value="Genomic_DNA"/>
</dbReference>
<dbReference type="GO" id="GO:0006633">
    <property type="term" value="P:fatty acid biosynthetic process"/>
    <property type="evidence" value="ECO:0007669"/>
    <property type="project" value="UniProtKB-KW"/>
</dbReference>
<evidence type="ECO:0000256" key="1">
    <source>
        <dbReference type="ARBA" id="ARBA00022516"/>
    </source>
</evidence>
<dbReference type="GO" id="GO:0008897">
    <property type="term" value="F:holo-[acyl-carrier-protein] synthase activity"/>
    <property type="evidence" value="ECO:0007669"/>
    <property type="project" value="InterPro"/>
</dbReference>
<organism evidence="9 10">
    <name type="scientific">Actinophytocola oryzae</name>
    <dbReference type="NCBI Taxonomy" id="502181"/>
    <lineage>
        <taxon>Bacteria</taxon>
        <taxon>Bacillati</taxon>
        <taxon>Actinomycetota</taxon>
        <taxon>Actinomycetes</taxon>
        <taxon>Pseudonocardiales</taxon>
        <taxon>Pseudonocardiaceae</taxon>
    </lineage>
</organism>
<evidence type="ECO:0000313" key="9">
    <source>
        <dbReference type="EMBL" id="TDV54810.1"/>
    </source>
</evidence>
<dbReference type="AlphaFoldDB" id="A0A4R7VXF8"/>
<name>A0A4R7VXF8_9PSEU</name>
<evidence type="ECO:0000256" key="6">
    <source>
        <dbReference type="ARBA" id="ARBA00023098"/>
    </source>
</evidence>
<keyword evidence="10" id="KW-1185">Reference proteome</keyword>
<dbReference type="Proteomes" id="UP000294927">
    <property type="component" value="Unassembled WGS sequence"/>
</dbReference>
<reference evidence="9 10" key="1">
    <citation type="submission" date="2019-03" db="EMBL/GenBank/DDBJ databases">
        <title>Genomic Encyclopedia of Archaeal and Bacterial Type Strains, Phase II (KMG-II): from individual species to whole genera.</title>
        <authorList>
            <person name="Goeker M."/>
        </authorList>
    </citation>
    <scope>NUCLEOTIDE SEQUENCE [LARGE SCALE GENOMIC DNA]</scope>
    <source>
        <strain evidence="9 10">DSM 45499</strain>
    </source>
</reference>
<dbReference type="NCBIfam" id="TIGR00556">
    <property type="entry name" value="pantethn_trn"/>
    <property type="match status" value="1"/>
</dbReference>
<keyword evidence="2" id="KW-0808">Transferase</keyword>
<dbReference type="InterPro" id="IPR037143">
    <property type="entry name" value="4-PPantetheinyl_Trfase_dom_sf"/>
</dbReference>
<dbReference type="GO" id="GO:0000287">
    <property type="term" value="F:magnesium ion binding"/>
    <property type="evidence" value="ECO:0007669"/>
    <property type="project" value="InterPro"/>
</dbReference>
<evidence type="ECO:0000256" key="7">
    <source>
        <dbReference type="ARBA" id="ARBA00023160"/>
    </source>
</evidence>
<accession>A0A4R7VXF8</accession>
<dbReference type="InterPro" id="IPR008278">
    <property type="entry name" value="4-PPantetheinyl_Trfase_dom"/>
</dbReference>
<dbReference type="SUPFAM" id="SSF56214">
    <property type="entry name" value="4'-phosphopantetheinyl transferase"/>
    <property type="match status" value="1"/>
</dbReference>
<evidence type="ECO:0000256" key="2">
    <source>
        <dbReference type="ARBA" id="ARBA00022679"/>
    </source>
</evidence>
<evidence type="ECO:0000313" key="10">
    <source>
        <dbReference type="Proteomes" id="UP000294927"/>
    </source>
</evidence>
<keyword evidence="1" id="KW-0444">Lipid biosynthesis</keyword>
<keyword evidence="7" id="KW-0275">Fatty acid biosynthesis</keyword>
<gene>
    <name evidence="9" type="ORF">CLV71_10350</name>
</gene>
<feature type="domain" description="4'-phosphopantetheinyl transferase" evidence="8">
    <location>
        <begin position="2"/>
        <end position="98"/>
    </location>
</feature>
<proteinExistence type="predicted"/>
<comment type="caution">
    <text evidence="9">The sequence shown here is derived from an EMBL/GenBank/DDBJ whole genome shotgun (WGS) entry which is preliminary data.</text>
</comment>
<keyword evidence="3" id="KW-0479">Metal-binding</keyword>
<evidence type="ECO:0000256" key="5">
    <source>
        <dbReference type="ARBA" id="ARBA00022842"/>
    </source>
</evidence>
<evidence type="ECO:0000256" key="3">
    <source>
        <dbReference type="ARBA" id="ARBA00022723"/>
    </source>
</evidence>
<dbReference type="InterPro" id="IPR004568">
    <property type="entry name" value="Ppantetheine-prot_Trfase_dom"/>
</dbReference>
<keyword evidence="4" id="KW-0276">Fatty acid metabolism</keyword>
<dbReference type="NCBIfam" id="TIGR00516">
    <property type="entry name" value="acpS"/>
    <property type="match status" value="1"/>
</dbReference>
<evidence type="ECO:0000256" key="4">
    <source>
        <dbReference type="ARBA" id="ARBA00022832"/>
    </source>
</evidence>
<protein>
    <submittedName>
        <fullName evidence="9">Holo-[acyl-carrier protein] synthase</fullName>
    </submittedName>
</protein>
<keyword evidence="6" id="KW-0443">Lipid metabolism</keyword>
<dbReference type="InterPro" id="IPR002582">
    <property type="entry name" value="ACPS"/>
</dbReference>
<dbReference type="Pfam" id="PF01648">
    <property type="entry name" value="ACPS"/>
    <property type="match status" value="1"/>
</dbReference>
<sequence length="123" mass="13468">MDLMSVSRFAKVAAHKRYRTVVFTAAELAEADTMAEPRYTERLAGRFCAKEAVAKALGRGFGQGLSWRDIEVTSDRWGAPTVALHRGARRVADESGVRSVELSVTHQSDLVVCVATALTEERS</sequence>
<dbReference type="Gene3D" id="3.90.470.20">
    <property type="entry name" value="4'-phosphopantetheinyl transferase domain"/>
    <property type="match status" value="1"/>
</dbReference>
<keyword evidence="5" id="KW-0460">Magnesium</keyword>
<evidence type="ECO:0000259" key="8">
    <source>
        <dbReference type="Pfam" id="PF01648"/>
    </source>
</evidence>